<dbReference type="InterPro" id="IPR032675">
    <property type="entry name" value="LRR_dom_sf"/>
</dbReference>
<accession>A0A814I1N9</accession>
<comment type="caution">
    <text evidence="3">The sequence shown here is derived from an EMBL/GenBank/DDBJ whole genome shotgun (WGS) entry which is preliminary data.</text>
</comment>
<dbReference type="Pfam" id="PF13855">
    <property type="entry name" value="LRR_8"/>
    <property type="match status" value="1"/>
</dbReference>
<evidence type="ECO:0000313" key="3">
    <source>
        <dbReference type="EMBL" id="CAF1019177.1"/>
    </source>
</evidence>
<dbReference type="SUPFAM" id="SSF52058">
    <property type="entry name" value="L domain-like"/>
    <property type="match status" value="1"/>
</dbReference>
<dbReference type="PANTHER" id="PTHR45712:SF22">
    <property type="entry name" value="INSULIN-LIKE GROWTH FACTOR-BINDING PROTEIN COMPLEX ACID LABILE SUBUNIT"/>
    <property type="match status" value="1"/>
</dbReference>
<keyword evidence="1" id="KW-0433">Leucine-rich repeat</keyword>
<evidence type="ECO:0000256" key="2">
    <source>
        <dbReference type="ARBA" id="ARBA00022737"/>
    </source>
</evidence>
<evidence type="ECO:0000256" key="1">
    <source>
        <dbReference type="ARBA" id="ARBA00022614"/>
    </source>
</evidence>
<keyword evidence="2" id="KW-0677">Repeat</keyword>
<dbReference type="InterPro" id="IPR001611">
    <property type="entry name" value="Leu-rich_rpt"/>
</dbReference>
<proteinExistence type="predicted"/>
<dbReference type="PANTHER" id="PTHR45712">
    <property type="entry name" value="AGAP008170-PA"/>
    <property type="match status" value="1"/>
</dbReference>
<dbReference type="InterPro" id="IPR050333">
    <property type="entry name" value="SLRP"/>
</dbReference>
<dbReference type="AlphaFoldDB" id="A0A814I1N9"/>
<name>A0A814I1N9_9BILA</name>
<dbReference type="OrthoDB" id="676979at2759"/>
<dbReference type="EMBL" id="CAJNOC010004373">
    <property type="protein sequence ID" value="CAF1019177.1"/>
    <property type="molecule type" value="Genomic_DNA"/>
</dbReference>
<sequence length="279" mass="32814">MVYDLENMVLKAKKNGPLIYLKSLQTLELSTSDLQIIEPKLFNRLENLENLIFQTYRIKKLNLTLLKKLKTLKIQASEFPILSKETIQYTNCLKKLEIKNSTLTRVENDAFSTIPNLKELFIQCNHEKSKLCENTFSSLRELQVLFLNGNGIQTKQNGQFDHLNSLKLLDLNLEINDLENIEENFFDYENNLKYVCLKLNNSEFYNQFNMRHLNGLNNLEYFEMRIKNFNDYGIDKVEEKDKELIDIINSKLLNCNCEVDYFLSCCLIKTNIGTKEDFI</sequence>
<gene>
    <name evidence="3" type="ORF">OXX778_LOCUS17290</name>
</gene>
<dbReference type="Proteomes" id="UP000663879">
    <property type="component" value="Unassembled WGS sequence"/>
</dbReference>
<organism evidence="3 4">
    <name type="scientific">Brachionus calyciflorus</name>
    <dbReference type="NCBI Taxonomy" id="104777"/>
    <lineage>
        <taxon>Eukaryota</taxon>
        <taxon>Metazoa</taxon>
        <taxon>Spiralia</taxon>
        <taxon>Gnathifera</taxon>
        <taxon>Rotifera</taxon>
        <taxon>Eurotatoria</taxon>
        <taxon>Monogononta</taxon>
        <taxon>Pseudotrocha</taxon>
        <taxon>Ploima</taxon>
        <taxon>Brachionidae</taxon>
        <taxon>Brachionus</taxon>
    </lineage>
</organism>
<reference evidence="3" key="1">
    <citation type="submission" date="2021-02" db="EMBL/GenBank/DDBJ databases">
        <authorList>
            <person name="Nowell W R."/>
        </authorList>
    </citation>
    <scope>NUCLEOTIDE SEQUENCE</scope>
    <source>
        <strain evidence="3">Ploen Becks lab</strain>
    </source>
</reference>
<keyword evidence="4" id="KW-1185">Reference proteome</keyword>
<protein>
    <submittedName>
        <fullName evidence="3">Uncharacterized protein</fullName>
    </submittedName>
</protein>
<dbReference type="Gene3D" id="3.80.10.10">
    <property type="entry name" value="Ribonuclease Inhibitor"/>
    <property type="match status" value="1"/>
</dbReference>
<evidence type="ECO:0000313" key="4">
    <source>
        <dbReference type="Proteomes" id="UP000663879"/>
    </source>
</evidence>